<accession>A0A381ZR39</accession>
<name>A0A381ZR39_9ZZZZ</name>
<dbReference type="EMBL" id="UINC01022232">
    <property type="protein sequence ID" value="SVA91431.1"/>
    <property type="molecule type" value="Genomic_DNA"/>
</dbReference>
<reference evidence="1" key="1">
    <citation type="submission" date="2018-05" db="EMBL/GenBank/DDBJ databases">
        <authorList>
            <person name="Lanie J.A."/>
            <person name="Ng W.-L."/>
            <person name="Kazmierczak K.M."/>
            <person name="Andrzejewski T.M."/>
            <person name="Davidsen T.M."/>
            <person name="Wayne K.J."/>
            <person name="Tettelin H."/>
            <person name="Glass J.I."/>
            <person name="Rusch D."/>
            <person name="Podicherti R."/>
            <person name="Tsui H.-C.T."/>
            <person name="Winkler M.E."/>
        </authorList>
    </citation>
    <scope>NUCLEOTIDE SEQUENCE</scope>
</reference>
<gene>
    <name evidence="1" type="ORF">METZ01_LOCUS144285</name>
</gene>
<organism evidence="1">
    <name type="scientific">marine metagenome</name>
    <dbReference type="NCBI Taxonomy" id="408172"/>
    <lineage>
        <taxon>unclassified sequences</taxon>
        <taxon>metagenomes</taxon>
        <taxon>ecological metagenomes</taxon>
    </lineage>
</organism>
<proteinExistence type="predicted"/>
<evidence type="ECO:0000313" key="1">
    <source>
        <dbReference type="EMBL" id="SVA91431.1"/>
    </source>
</evidence>
<dbReference type="AlphaFoldDB" id="A0A381ZR39"/>
<protein>
    <submittedName>
        <fullName evidence="1">Uncharacterized protein</fullName>
    </submittedName>
</protein>
<sequence>MPRPKKFQEVDLKLAEIWSNNPNSSATAIHAELVKEPISPPKLRYVQYKVAELKAGAGKLEPQTELRLWEHDWYNDPEKAPVLLALHYVLTDVEGSDSTGMYVEEAKWALKIARFFDLSSSVHAYLLFRFAATYANGELIAKLLGRPFDTRELDTALLEFSGLFRGERPKVTLWLVRDFLSDLKRLRPEYLKDPRTEELGFLGYLEDSVVDEGNSDVTTGIDRWKRLEWELAKIERERFIAEGRLQASENTDWERSADKTYFENQENDIRSRAADLYATPEGKTAYDLFVKGINVQNKLQFP</sequence>